<keyword evidence="8" id="KW-0472">Membrane</keyword>
<dbReference type="InterPro" id="IPR001128">
    <property type="entry name" value="Cyt_P450"/>
</dbReference>
<dbReference type="PRINTS" id="PR00463">
    <property type="entry name" value="EP450I"/>
</dbReference>
<organism evidence="9 10">
    <name type="scientific">Glomus cerebriforme</name>
    <dbReference type="NCBI Taxonomy" id="658196"/>
    <lineage>
        <taxon>Eukaryota</taxon>
        <taxon>Fungi</taxon>
        <taxon>Fungi incertae sedis</taxon>
        <taxon>Mucoromycota</taxon>
        <taxon>Glomeromycotina</taxon>
        <taxon>Glomeromycetes</taxon>
        <taxon>Glomerales</taxon>
        <taxon>Glomeraceae</taxon>
        <taxon>Glomus</taxon>
    </lineage>
</organism>
<dbReference type="PANTHER" id="PTHR24303">
    <property type="entry name" value="HEME-BINDING MONOOXYGENASE FAMILY"/>
    <property type="match status" value="1"/>
</dbReference>
<keyword evidence="10" id="KW-1185">Reference proteome</keyword>
<evidence type="ECO:0000256" key="6">
    <source>
        <dbReference type="PIRSR" id="PIRSR602401-1"/>
    </source>
</evidence>
<dbReference type="SUPFAM" id="SSF48264">
    <property type="entry name" value="Cytochrome P450"/>
    <property type="match status" value="1"/>
</dbReference>
<dbReference type="PANTHER" id="PTHR24303:SF31">
    <property type="entry name" value="CYTOCHROME P450 307A1-RELATED"/>
    <property type="match status" value="1"/>
</dbReference>
<keyword evidence="6 7" id="KW-0349">Heme</keyword>
<feature type="non-terminal residue" evidence="9">
    <location>
        <position position="498"/>
    </location>
</feature>
<accession>A0A397TNE8</accession>
<feature type="binding site" description="axial binding residue" evidence="6">
    <location>
        <position position="473"/>
    </location>
    <ligand>
        <name>heme</name>
        <dbReference type="ChEBI" id="CHEBI:30413"/>
    </ligand>
    <ligandPart>
        <name>Fe</name>
        <dbReference type="ChEBI" id="CHEBI:18248"/>
    </ligandPart>
</feature>
<keyword evidence="8" id="KW-0812">Transmembrane</keyword>
<comment type="similarity">
    <text evidence="7">Belongs to the cytochrome P450 family.</text>
</comment>
<dbReference type="InterPro" id="IPR002401">
    <property type="entry name" value="Cyt_P450_E_grp-I"/>
</dbReference>
<dbReference type="STRING" id="658196.A0A397TNE8"/>
<dbReference type="PROSITE" id="PS00086">
    <property type="entry name" value="CYTOCHROME_P450"/>
    <property type="match status" value="1"/>
</dbReference>
<name>A0A397TNE8_9GLOM</name>
<dbReference type="InterPro" id="IPR017972">
    <property type="entry name" value="Cyt_P450_CS"/>
</dbReference>
<dbReference type="GO" id="GO:0004497">
    <property type="term" value="F:monooxygenase activity"/>
    <property type="evidence" value="ECO:0007669"/>
    <property type="project" value="UniProtKB-KW"/>
</dbReference>
<evidence type="ECO:0000313" key="10">
    <source>
        <dbReference type="Proteomes" id="UP000265703"/>
    </source>
</evidence>
<dbReference type="GO" id="GO:0016705">
    <property type="term" value="F:oxidoreductase activity, acting on paired donors, with incorporation or reduction of molecular oxygen"/>
    <property type="evidence" value="ECO:0007669"/>
    <property type="project" value="InterPro"/>
</dbReference>
<keyword evidence="2 6" id="KW-0479">Metal-binding</keyword>
<dbReference type="AlphaFoldDB" id="A0A397TNE8"/>
<sequence>MAISNALYDLMNLILTLIVAYTVKFYYSWYTRENPLPGPIPLPIIGNLHQIGLLDIRKGSLKLQKKYGDIFEVLLGSKRSVFVNRADLLEKVFSPAIKNNTFIHRISQNTGLDELGLTTNGITFNKDLSAWKFNMSFLTHTIMSPKFLRENVGFTNKTCDELEKYWIRLGPKTKINFPRWTACFAVDLTLSASTGKKSYASATYYNSLSNSDKAEIQESFINESSELVDSIYKFVSSIMFFSVTPDIVRHYFPIIKPLYKEYKNNNEWLDVELEKIINKRKQEIENTPPDEPIEHNILNLLITTNTKRGSDKISGNNMRPMTDNEIRGALKEIFAGGMDTIRNASCFILYYVLKHPDVKDKLIKEYESVYGDSRKKLEITHESLDKLVYTEAVIKEATRLQSPIPLITRAASSDTEIGGYKIKKGTDVFINVLKVHSHENHWDEPEKFNPDRFLKEKIVKNSYLTFGGGVRICPGRHWAMKNMKILFVRLLTKFDVTL</sequence>
<keyword evidence="4 6" id="KW-0408">Iron</keyword>
<keyword evidence="8" id="KW-1133">Transmembrane helix</keyword>
<dbReference type="GO" id="GO:0020037">
    <property type="term" value="F:heme binding"/>
    <property type="evidence" value="ECO:0007669"/>
    <property type="project" value="InterPro"/>
</dbReference>
<comment type="caution">
    <text evidence="9">The sequence shown here is derived from an EMBL/GenBank/DDBJ whole genome shotgun (WGS) entry which is preliminary data.</text>
</comment>
<keyword evidence="3 7" id="KW-0560">Oxidoreductase</keyword>
<evidence type="ECO:0000256" key="7">
    <source>
        <dbReference type="RuleBase" id="RU000461"/>
    </source>
</evidence>
<gene>
    <name evidence="9" type="ORF">C1645_705355</name>
</gene>
<evidence type="ECO:0000313" key="9">
    <source>
        <dbReference type="EMBL" id="RIA99733.1"/>
    </source>
</evidence>
<proteinExistence type="inferred from homology"/>
<dbReference type="InterPro" id="IPR036396">
    <property type="entry name" value="Cyt_P450_sf"/>
</dbReference>
<comment type="cofactor">
    <cofactor evidence="1 6">
        <name>heme</name>
        <dbReference type="ChEBI" id="CHEBI:30413"/>
    </cofactor>
</comment>
<keyword evidence="5 7" id="KW-0503">Monooxygenase</keyword>
<evidence type="ECO:0000256" key="2">
    <source>
        <dbReference type="ARBA" id="ARBA00022723"/>
    </source>
</evidence>
<dbReference type="Proteomes" id="UP000265703">
    <property type="component" value="Unassembled WGS sequence"/>
</dbReference>
<evidence type="ECO:0000256" key="3">
    <source>
        <dbReference type="ARBA" id="ARBA00023002"/>
    </source>
</evidence>
<reference evidence="9 10" key="1">
    <citation type="submission" date="2018-06" db="EMBL/GenBank/DDBJ databases">
        <title>Comparative genomics reveals the genomic features of Rhizophagus irregularis, R. cerebriforme, R. diaphanum and Gigaspora rosea, and their symbiotic lifestyle signature.</title>
        <authorList>
            <person name="Morin E."/>
            <person name="San Clemente H."/>
            <person name="Chen E.C.H."/>
            <person name="De La Providencia I."/>
            <person name="Hainaut M."/>
            <person name="Kuo A."/>
            <person name="Kohler A."/>
            <person name="Murat C."/>
            <person name="Tang N."/>
            <person name="Roy S."/>
            <person name="Loubradou J."/>
            <person name="Henrissat B."/>
            <person name="Grigoriev I.V."/>
            <person name="Corradi N."/>
            <person name="Roux C."/>
            <person name="Martin F.M."/>
        </authorList>
    </citation>
    <scope>NUCLEOTIDE SEQUENCE [LARGE SCALE GENOMIC DNA]</scope>
    <source>
        <strain evidence="9 10">DAOM 227022</strain>
    </source>
</reference>
<dbReference type="Pfam" id="PF00067">
    <property type="entry name" value="p450"/>
    <property type="match status" value="1"/>
</dbReference>
<dbReference type="Gene3D" id="1.10.630.10">
    <property type="entry name" value="Cytochrome P450"/>
    <property type="match status" value="1"/>
</dbReference>
<dbReference type="EMBL" id="QKYT01000001">
    <property type="protein sequence ID" value="RIA99733.1"/>
    <property type="molecule type" value="Genomic_DNA"/>
</dbReference>
<evidence type="ECO:0000256" key="5">
    <source>
        <dbReference type="ARBA" id="ARBA00023033"/>
    </source>
</evidence>
<evidence type="ECO:0000256" key="1">
    <source>
        <dbReference type="ARBA" id="ARBA00001971"/>
    </source>
</evidence>
<evidence type="ECO:0000256" key="4">
    <source>
        <dbReference type="ARBA" id="ARBA00023004"/>
    </source>
</evidence>
<dbReference type="OrthoDB" id="1470350at2759"/>
<feature type="transmembrane region" description="Helical" evidence="8">
    <location>
        <begin position="6"/>
        <end position="27"/>
    </location>
</feature>
<evidence type="ECO:0000256" key="8">
    <source>
        <dbReference type="SAM" id="Phobius"/>
    </source>
</evidence>
<protein>
    <submittedName>
        <fullName evidence="9">Cytochrome P450</fullName>
    </submittedName>
</protein>
<dbReference type="GO" id="GO:0005506">
    <property type="term" value="F:iron ion binding"/>
    <property type="evidence" value="ECO:0007669"/>
    <property type="project" value="InterPro"/>
</dbReference>